<protein>
    <submittedName>
        <fullName evidence="1">Uncharacterized protein</fullName>
    </submittedName>
</protein>
<sequence>MSYKHNNLMAMRQSYWNDNHSDSVLIEKQFFQQILIENGIFENASLDDAKYLFFCLPSVIIVKGYAHGFLHDSVKLMILKFIQDNKAQLMKKAETKVQYRM</sequence>
<dbReference type="EMBL" id="MKQS01000014">
    <property type="protein sequence ID" value="OFE43235.1"/>
    <property type="molecule type" value="Genomic_DNA"/>
</dbReference>
<dbReference type="eggNOG" id="ENOG5031RK7">
    <property type="taxonomic scope" value="Bacteria"/>
</dbReference>
<evidence type="ECO:0000313" key="2">
    <source>
        <dbReference type="Proteomes" id="UP000186931"/>
    </source>
</evidence>
<comment type="caution">
    <text evidence="1">The sequence shown here is derived from an EMBL/GenBank/DDBJ whole genome shotgun (WGS) entry which is preliminary data.</text>
</comment>
<organism evidence="1 2">
    <name type="scientific">Acinetobacter towneri</name>
    <dbReference type="NCBI Taxonomy" id="202956"/>
    <lineage>
        <taxon>Bacteria</taxon>
        <taxon>Pseudomonadati</taxon>
        <taxon>Pseudomonadota</taxon>
        <taxon>Gammaproteobacteria</taxon>
        <taxon>Moraxellales</taxon>
        <taxon>Moraxellaceae</taxon>
        <taxon>Acinetobacter</taxon>
    </lineage>
</organism>
<evidence type="ECO:0000313" key="1">
    <source>
        <dbReference type="EMBL" id="OFE43235.1"/>
    </source>
</evidence>
<dbReference type="AlphaFoldDB" id="A0A1E8E0Q0"/>
<accession>A0A1E8E0Q0</accession>
<dbReference type="Proteomes" id="UP000186931">
    <property type="component" value="Unassembled WGS sequence"/>
</dbReference>
<reference evidence="1 2" key="1">
    <citation type="submission" date="2016-10" db="EMBL/GenBank/DDBJ databases">
        <title>Genome of airborne Acinetobacter sp. 5-2Ac02 in the hospital environment: Species near to Acinetobacter towneri.</title>
        <authorList>
            <person name="Barbosa B."/>
            <person name="Fernandez-Garcia L."/>
            <person name="Gato E."/>
            <person name="Leao R."/>
            <person name="Albano R."/>
            <person name="Fernandez B."/>
            <person name="Fernandez-Cuenca F."/>
            <person name="Marques E."/>
            <person name="Tomas M."/>
        </authorList>
    </citation>
    <scope>NUCLEOTIDE SEQUENCE [LARGE SCALE GENOMIC DNA]</scope>
    <source>
        <strain evidence="1 2">5-2Ac02</strain>
    </source>
</reference>
<dbReference type="RefSeq" id="WP_019837283.1">
    <property type="nucleotide sequence ID" value="NZ_CP183897.1"/>
</dbReference>
<name>A0A1E8E0Q0_9GAMM</name>
<proteinExistence type="predicted"/>
<gene>
    <name evidence="1" type="ORF">BJN41_09275</name>
</gene>
<dbReference type="STRING" id="202956.BJN41_09275"/>